<gene>
    <name evidence="3" type="ORF">GMOD_00002175</name>
</gene>
<reference evidence="3 4" key="1">
    <citation type="journal article" date="2014" name="PLoS ONE">
        <title>De novo Genome Assembly of the Fungal Plant Pathogen Pyrenophora semeniperda.</title>
        <authorList>
            <person name="Soliai M.M."/>
            <person name="Meyer S.E."/>
            <person name="Udall J.A."/>
            <person name="Elzinga D.E."/>
            <person name="Hermansen R.A."/>
            <person name="Bodily P.M."/>
            <person name="Hart A.A."/>
            <person name="Coleman C.E."/>
        </authorList>
    </citation>
    <scope>NUCLEOTIDE SEQUENCE [LARGE SCALE GENOMIC DNA]</scope>
    <source>
        <strain evidence="3 4">CCB06</strain>
        <tissue evidence="3">Mycelium</tissue>
    </source>
</reference>
<accession>A0A3M7LX25</accession>
<feature type="region of interest" description="Disordered" evidence="1">
    <location>
        <begin position="95"/>
        <end position="118"/>
    </location>
</feature>
<dbReference type="OrthoDB" id="3692388at2759"/>
<sequence length="317" mass="31613">MRLSPIFLVASATAFPITSVLPSLSIPVNLVFGVQVQTSSSPSTSPITLLLSGYRIPVPIPAQSGLLISWLANYADSVPYNTQLNLLNPSAPRNITTDSTSVSQDGGPSISNATASADGRQARVISTTYSSGNAASAAAAALDGTTSTSTSSSGDSNSTAVATSNALGQVLIATTSANTAAVLNTQSLQNARGAEAATSCAADSAPSASSSASQLNSLYIPIGKLPNGDEQWIKSEAVAACKAGVEAPMVDEGGSSSSGSQASLTGVSSMARCDGVSSTEMKGSTTFRVGVVGVYTLGKGFGGAVGGERVARSRSEC</sequence>
<evidence type="ECO:0000256" key="1">
    <source>
        <dbReference type="SAM" id="MobiDB-lite"/>
    </source>
</evidence>
<feature type="signal peptide" evidence="2">
    <location>
        <begin position="1"/>
        <end position="19"/>
    </location>
</feature>
<dbReference type="AlphaFoldDB" id="A0A3M7LX25"/>
<evidence type="ECO:0000256" key="2">
    <source>
        <dbReference type="SAM" id="SignalP"/>
    </source>
</evidence>
<dbReference type="EMBL" id="KE747809">
    <property type="protein sequence ID" value="RMZ66807.1"/>
    <property type="molecule type" value="Genomic_DNA"/>
</dbReference>
<dbReference type="Proteomes" id="UP000265663">
    <property type="component" value="Unassembled WGS sequence"/>
</dbReference>
<feature type="compositionally biased region" description="Polar residues" evidence="1">
    <location>
        <begin position="95"/>
        <end position="115"/>
    </location>
</feature>
<organism evidence="3 4">
    <name type="scientific">Pyrenophora seminiperda CCB06</name>
    <dbReference type="NCBI Taxonomy" id="1302712"/>
    <lineage>
        <taxon>Eukaryota</taxon>
        <taxon>Fungi</taxon>
        <taxon>Dikarya</taxon>
        <taxon>Ascomycota</taxon>
        <taxon>Pezizomycotina</taxon>
        <taxon>Dothideomycetes</taxon>
        <taxon>Pleosporomycetidae</taxon>
        <taxon>Pleosporales</taxon>
        <taxon>Pleosporineae</taxon>
        <taxon>Pleosporaceae</taxon>
        <taxon>Pyrenophora</taxon>
    </lineage>
</organism>
<protein>
    <submittedName>
        <fullName evidence="3">Het domain-containing</fullName>
    </submittedName>
</protein>
<keyword evidence="4" id="KW-1185">Reference proteome</keyword>
<keyword evidence="2" id="KW-0732">Signal</keyword>
<name>A0A3M7LX25_9PLEO</name>
<feature type="chain" id="PRO_5018327349" evidence="2">
    <location>
        <begin position="20"/>
        <end position="317"/>
    </location>
</feature>
<evidence type="ECO:0000313" key="4">
    <source>
        <dbReference type="Proteomes" id="UP000265663"/>
    </source>
</evidence>
<proteinExistence type="predicted"/>
<evidence type="ECO:0000313" key="3">
    <source>
        <dbReference type="EMBL" id="RMZ66807.1"/>
    </source>
</evidence>